<dbReference type="GO" id="GO:0006310">
    <property type="term" value="P:DNA recombination"/>
    <property type="evidence" value="ECO:0007669"/>
    <property type="project" value="UniProtKB-KW"/>
</dbReference>
<dbReference type="EMBL" id="CWGI01000001">
    <property type="protein sequence ID" value="CRX36871.1"/>
    <property type="molecule type" value="Genomic_DNA"/>
</dbReference>
<gene>
    <name evidence="6" type="ORF">HEPPS_00700</name>
</gene>
<evidence type="ECO:0000256" key="4">
    <source>
        <dbReference type="ARBA" id="ARBA00023172"/>
    </source>
</evidence>
<organism evidence="6 7">
    <name type="scientific">Candidatus Hepatoplasma crinochetorum</name>
    <dbReference type="NCBI Taxonomy" id="295596"/>
    <lineage>
        <taxon>Bacteria</taxon>
        <taxon>Bacillati</taxon>
        <taxon>Mycoplasmatota</taxon>
        <taxon>Mollicutes</taxon>
        <taxon>Candidatus Hepatoplasmataceae</taxon>
        <taxon>Candidatus Hepatoplasma</taxon>
    </lineage>
</organism>
<evidence type="ECO:0000313" key="6">
    <source>
        <dbReference type="EMBL" id="CRX36871.1"/>
    </source>
</evidence>
<dbReference type="InterPro" id="IPR003798">
    <property type="entry name" value="DNA_recombination_RmuC"/>
</dbReference>
<evidence type="ECO:0000256" key="1">
    <source>
        <dbReference type="ARBA" id="ARBA00003416"/>
    </source>
</evidence>
<evidence type="ECO:0000256" key="2">
    <source>
        <dbReference type="ARBA" id="ARBA00009840"/>
    </source>
</evidence>
<dbReference type="PANTHER" id="PTHR30563">
    <property type="entry name" value="DNA RECOMBINATION PROTEIN RMUC"/>
    <property type="match status" value="1"/>
</dbReference>
<keyword evidence="7" id="KW-1185">Reference proteome</keyword>
<proteinExistence type="inferred from homology"/>
<evidence type="ECO:0000256" key="5">
    <source>
        <dbReference type="SAM" id="Coils"/>
    </source>
</evidence>
<feature type="coiled-coil region" evidence="5">
    <location>
        <begin position="77"/>
        <end position="146"/>
    </location>
</feature>
<evidence type="ECO:0000256" key="3">
    <source>
        <dbReference type="ARBA" id="ARBA00023054"/>
    </source>
</evidence>
<dbReference type="Proteomes" id="UP000242141">
    <property type="component" value="Unassembled WGS sequence"/>
</dbReference>
<reference evidence="7" key="1">
    <citation type="submission" date="2015-05" db="EMBL/GenBank/DDBJ databases">
        <authorList>
            <person name="Collingro A."/>
        </authorList>
    </citation>
    <scope>NUCLEOTIDE SEQUENCE [LARGE SCALE GENOMIC DNA]</scope>
    <source>
        <strain evidence="7">Ps</strain>
    </source>
</reference>
<evidence type="ECO:0008006" key="8">
    <source>
        <dbReference type="Google" id="ProtNLM"/>
    </source>
</evidence>
<keyword evidence="4" id="KW-0233">DNA recombination</keyword>
<keyword evidence="3 5" id="KW-0175">Coiled coil</keyword>
<dbReference type="PANTHER" id="PTHR30563:SF0">
    <property type="entry name" value="DNA RECOMBINATION PROTEIN RMUC"/>
    <property type="match status" value="1"/>
</dbReference>
<evidence type="ECO:0000313" key="7">
    <source>
        <dbReference type="Proteomes" id="UP000242141"/>
    </source>
</evidence>
<sequence>MNKKEIIDEINNYLDKSILYRIFNNKKILYKILNDLNKESQTENYYDKFIEIKGENKNLIESYNKINENYIEAKTIWNQKIETIDILKEQKEKLEKEINDLKSKIALIDRDKERLNQDLINQKDINKEMNNKLDLFSEKINKNTENTENLTKLFKGSPASKGKIAEIRLKEIIQNSISNLNLYTFNLKVGTGIVEFAVRAKETDNWIPIDSKFIEPNLDLNQEPIIDQKYKSNVLKRAKEISTKYLDKKITNIFGILVLQNEYIYEKISEDYDFFNEAQKLNIYISSPTTFIQFLRTINTISFNLELLKDVDIFKKDMRILIGNIQNFYNNTEKGIKLLNKAFDNDYKKIDKSSEIVLNKINLINQKQNLIDIEKN</sequence>
<protein>
    <recommendedName>
        <fullName evidence="8">DNA recombination protein RmuC</fullName>
    </recommendedName>
</protein>
<accession>A0A0G7ZMT3</accession>
<dbReference type="AlphaFoldDB" id="A0A0G7ZMT3"/>
<comment type="function">
    <text evidence="1">Involved in DNA recombination.</text>
</comment>
<dbReference type="Pfam" id="PF02646">
    <property type="entry name" value="RmuC"/>
    <property type="match status" value="1"/>
</dbReference>
<comment type="similarity">
    <text evidence="2">Belongs to the RmuC family.</text>
</comment>
<name>A0A0G7ZMT3_9MOLU</name>